<feature type="binding site" evidence="2">
    <location>
        <position position="101"/>
    </location>
    <ligand>
        <name>prephenate</name>
        <dbReference type="ChEBI" id="CHEBI:29934"/>
    </ligand>
</feature>
<comment type="catalytic activity">
    <reaction evidence="3">
        <text>chorismate = prephenate</text>
        <dbReference type="Rhea" id="RHEA:13897"/>
        <dbReference type="ChEBI" id="CHEBI:29748"/>
        <dbReference type="ChEBI" id="CHEBI:29934"/>
        <dbReference type="EC" id="5.4.99.5"/>
    </reaction>
</comment>
<reference evidence="4 5" key="1">
    <citation type="journal article" date="2014" name="Genome Announc.">
        <title>Genome Sequence and Methylome of Soil Bacterium Gemmatirosa kalamazoonensis KBS708T, a Member of the Rarely Cultivated Gemmatimonadetes Phylum.</title>
        <authorList>
            <person name="Debruyn J.M."/>
            <person name="Radosevich M."/>
            <person name="Wommack K.E."/>
            <person name="Polson S.W."/>
            <person name="Hauser L.J."/>
            <person name="Fawaz M.N."/>
            <person name="Korlach J."/>
            <person name="Tsai Y.C."/>
        </authorList>
    </citation>
    <scope>NUCLEOTIDE SEQUENCE [LARGE SCALE GENOMIC DNA]</scope>
    <source>
        <strain evidence="4 5">KBS708</strain>
    </source>
</reference>
<proteinExistence type="predicted"/>
<keyword evidence="3" id="KW-0413">Isomerase</keyword>
<dbReference type="EC" id="5.4.99.5" evidence="1 3"/>
<keyword evidence="2 3" id="KW-0057">Aromatic amino acid biosynthesis</keyword>
<keyword evidence="5" id="KW-1185">Reference proteome</keyword>
<gene>
    <name evidence="4" type="ORF">J421_2413</name>
</gene>
<dbReference type="HOGENOM" id="CLU_133236_1_0_0"/>
<feature type="binding site" evidence="2">
    <location>
        <position position="118"/>
    </location>
    <ligand>
        <name>prephenate</name>
        <dbReference type="ChEBI" id="CHEBI:29934"/>
    </ligand>
</feature>
<dbReference type="GO" id="GO:0004106">
    <property type="term" value="F:chorismate mutase activity"/>
    <property type="evidence" value="ECO:0007669"/>
    <property type="project" value="UniProtKB-UniRule"/>
</dbReference>
<dbReference type="Pfam" id="PF07736">
    <property type="entry name" value="CM_1"/>
    <property type="match status" value="1"/>
</dbReference>
<dbReference type="InParanoid" id="W0RHY8"/>
<accession>W0RHY8</accession>
<dbReference type="EMBL" id="CP007128">
    <property type="protein sequence ID" value="AHG89950.1"/>
    <property type="molecule type" value="Genomic_DNA"/>
</dbReference>
<keyword evidence="2 3" id="KW-0028">Amino-acid biosynthesis</keyword>
<dbReference type="Gene3D" id="3.30.1330.40">
    <property type="entry name" value="RutC-like"/>
    <property type="match status" value="1"/>
</dbReference>
<dbReference type="GO" id="GO:0008652">
    <property type="term" value="P:amino acid biosynthetic process"/>
    <property type="evidence" value="ECO:0007669"/>
    <property type="project" value="UniProtKB-UniRule"/>
</dbReference>
<dbReference type="STRING" id="861299.J421_2413"/>
<evidence type="ECO:0000313" key="4">
    <source>
        <dbReference type="EMBL" id="AHG89950.1"/>
    </source>
</evidence>
<evidence type="ECO:0000256" key="3">
    <source>
        <dbReference type="PROSITE-ProRule" id="PRU00514"/>
    </source>
</evidence>
<dbReference type="eggNOG" id="COG4401">
    <property type="taxonomic scope" value="Bacteria"/>
</dbReference>
<name>W0RHY8_9BACT</name>
<dbReference type="FunCoup" id="W0RHY8">
    <property type="interactions" value="80"/>
</dbReference>
<dbReference type="InterPro" id="IPR008243">
    <property type="entry name" value="Chorismate_mutase_AroH"/>
</dbReference>
<dbReference type="RefSeq" id="WP_201773007.1">
    <property type="nucleotide sequence ID" value="NZ_CP007128.1"/>
</dbReference>
<feature type="binding site" evidence="2">
    <location>
        <position position="19"/>
    </location>
    <ligand>
        <name>prephenate</name>
        <dbReference type="ChEBI" id="CHEBI:29934"/>
    </ligand>
</feature>
<evidence type="ECO:0000256" key="1">
    <source>
        <dbReference type="NCBIfam" id="TIGR01796"/>
    </source>
</evidence>
<evidence type="ECO:0000256" key="2">
    <source>
        <dbReference type="PIRSR" id="PIRSR005965-1"/>
    </source>
</evidence>
<dbReference type="KEGG" id="gba:J421_2413"/>
<dbReference type="PIRSF" id="PIRSF005965">
    <property type="entry name" value="Chor_mut_AroH"/>
    <property type="match status" value="1"/>
</dbReference>
<evidence type="ECO:0000313" key="5">
    <source>
        <dbReference type="Proteomes" id="UP000019151"/>
    </source>
</evidence>
<protein>
    <recommendedName>
        <fullName evidence="1 3">chorismate mutase</fullName>
        <ecNumber evidence="1 3">5.4.99.5</ecNumber>
    </recommendedName>
</protein>
<dbReference type="GO" id="GO:0046417">
    <property type="term" value="P:chorismate metabolic process"/>
    <property type="evidence" value="ECO:0007669"/>
    <property type="project" value="TreeGrafter"/>
</dbReference>
<dbReference type="PANTHER" id="PTHR21164">
    <property type="entry name" value="CHORISMATE MUTASE"/>
    <property type="match status" value="1"/>
</dbReference>
<dbReference type="PROSITE" id="PS51167">
    <property type="entry name" value="CHORISMATE_MUT_1"/>
    <property type="match status" value="1"/>
</dbReference>
<dbReference type="Proteomes" id="UP000019151">
    <property type="component" value="Chromosome"/>
</dbReference>
<dbReference type="GO" id="GO:0009073">
    <property type="term" value="P:aromatic amino acid family biosynthetic process"/>
    <property type="evidence" value="ECO:0007669"/>
    <property type="project" value="UniProtKB-UniRule"/>
</dbReference>
<dbReference type="SUPFAM" id="SSF55298">
    <property type="entry name" value="YjgF-like"/>
    <property type="match status" value="1"/>
</dbReference>
<dbReference type="PANTHER" id="PTHR21164:SF0">
    <property type="entry name" value="CHORISMATE MUTASE AROH"/>
    <property type="match status" value="1"/>
</dbReference>
<sequence>MIASLTDAPRVVPRMRGVRGATTVAFDAPEAVDDAVAELLHALTSMNDFGPDDVVSAIFSTTCDLRSRPPAAAARAIGWTDVPMLCMAEMEVTEPLSRCVRVLLHVAVADGRRLRPVYLREARALRPDLVVDA</sequence>
<dbReference type="InterPro" id="IPR035959">
    <property type="entry name" value="RutC-like_sf"/>
</dbReference>
<dbReference type="AlphaFoldDB" id="W0RHY8"/>
<organism evidence="4 5">
    <name type="scientific">Gemmatirosa kalamazoonensis</name>
    <dbReference type="NCBI Taxonomy" id="861299"/>
    <lineage>
        <taxon>Bacteria</taxon>
        <taxon>Pseudomonadati</taxon>
        <taxon>Gemmatimonadota</taxon>
        <taxon>Gemmatimonadia</taxon>
        <taxon>Gemmatimonadales</taxon>
        <taxon>Gemmatimonadaceae</taxon>
        <taxon>Gemmatirosa</taxon>
    </lineage>
</organism>
<dbReference type="NCBIfam" id="TIGR01796">
    <property type="entry name" value="CM_mono_aroH"/>
    <property type="match status" value="1"/>
</dbReference>